<dbReference type="Pfam" id="PF02686">
    <property type="entry name" value="GatC"/>
    <property type="match status" value="1"/>
</dbReference>
<dbReference type="HAMAP" id="MF_00122">
    <property type="entry name" value="GatC"/>
    <property type="match status" value="1"/>
</dbReference>
<protein>
    <recommendedName>
        <fullName evidence="6">Aspartyl/glutamyl-tRNA(Asn/Gln) amidotransferase subunit C</fullName>
        <shortName evidence="6">Asp/Glu-ADT subunit C</shortName>
        <ecNumber evidence="6">6.3.5.-</ecNumber>
    </recommendedName>
</protein>
<keyword evidence="6" id="KW-0547">Nucleotide-binding</keyword>
<comment type="similarity">
    <text evidence="1 6">Belongs to the GatC family.</text>
</comment>
<dbReference type="PANTHER" id="PTHR15004:SF0">
    <property type="entry name" value="GLUTAMYL-TRNA(GLN) AMIDOTRANSFERASE SUBUNIT C, MITOCHONDRIAL"/>
    <property type="match status" value="1"/>
</dbReference>
<dbReference type="HOGENOM" id="CLU_105899_2_1_9"/>
<dbReference type="PANTHER" id="PTHR15004">
    <property type="entry name" value="GLUTAMYL-TRNA(GLN) AMIDOTRANSFERASE SUBUNIT C, MITOCHONDRIAL"/>
    <property type="match status" value="1"/>
</dbReference>
<evidence type="ECO:0000256" key="3">
    <source>
        <dbReference type="ARBA" id="ARBA00024799"/>
    </source>
</evidence>
<evidence type="ECO:0000256" key="6">
    <source>
        <dbReference type="HAMAP-Rule" id="MF_00122"/>
    </source>
</evidence>
<dbReference type="GO" id="GO:0006450">
    <property type="term" value="P:regulation of translational fidelity"/>
    <property type="evidence" value="ECO:0007669"/>
    <property type="project" value="InterPro"/>
</dbReference>
<dbReference type="EMBL" id="CP002400">
    <property type="protein sequence ID" value="ADU26594.1"/>
    <property type="molecule type" value="Genomic_DNA"/>
</dbReference>
<comment type="catalytic activity">
    <reaction evidence="4 6">
        <text>L-aspartyl-tRNA(Asn) + L-glutamine + ATP + H2O = L-asparaginyl-tRNA(Asn) + L-glutamate + ADP + phosphate + 2 H(+)</text>
        <dbReference type="Rhea" id="RHEA:14513"/>
        <dbReference type="Rhea" id="RHEA-COMP:9674"/>
        <dbReference type="Rhea" id="RHEA-COMP:9677"/>
        <dbReference type="ChEBI" id="CHEBI:15377"/>
        <dbReference type="ChEBI" id="CHEBI:15378"/>
        <dbReference type="ChEBI" id="CHEBI:29985"/>
        <dbReference type="ChEBI" id="CHEBI:30616"/>
        <dbReference type="ChEBI" id="CHEBI:43474"/>
        <dbReference type="ChEBI" id="CHEBI:58359"/>
        <dbReference type="ChEBI" id="CHEBI:78515"/>
        <dbReference type="ChEBI" id="CHEBI:78516"/>
        <dbReference type="ChEBI" id="CHEBI:456216"/>
    </reaction>
</comment>
<dbReference type="Gene3D" id="1.10.20.60">
    <property type="entry name" value="Glu-tRNAGln amidotransferase C subunit, N-terminal domain"/>
    <property type="match status" value="1"/>
</dbReference>
<dbReference type="eggNOG" id="COG0721">
    <property type="taxonomic scope" value="Bacteria"/>
</dbReference>
<dbReference type="RefSeq" id="WP_013484955.1">
    <property type="nucleotide sequence ID" value="NC_014828.1"/>
</dbReference>
<dbReference type="EC" id="6.3.5.-" evidence="6"/>
<dbReference type="GO" id="GO:0016740">
    <property type="term" value="F:transferase activity"/>
    <property type="evidence" value="ECO:0007669"/>
    <property type="project" value="UniProtKB-KW"/>
</dbReference>
<dbReference type="GO" id="GO:0070681">
    <property type="term" value="P:glutaminyl-tRNAGln biosynthesis via transamidation"/>
    <property type="evidence" value="ECO:0007669"/>
    <property type="project" value="TreeGrafter"/>
</dbReference>
<comment type="function">
    <text evidence="3 6">Allows the formation of correctly charged Asn-tRNA(Asn) or Gln-tRNA(Gln) through the transamidation of misacylated Asp-tRNA(Asn) or Glu-tRNA(Gln) in organisms which lack either or both of asparaginyl-tRNA or glutaminyl-tRNA synthetases. The reaction takes place in the presence of glutamine and ATP through an activated phospho-Asp-tRNA(Asn) or phospho-Glu-tRNA(Gln).</text>
</comment>
<keyword evidence="6" id="KW-0067">ATP-binding</keyword>
<evidence type="ECO:0000256" key="2">
    <source>
        <dbReference type="ARBA" id="ARBA00011123"/>
    </source>
</evidence>
<sequence length="92" mass="10323">MEEIDVRHLAKLSRLRFDEAAADKMAHDMRKIVDMVAELPDFEETETATALDVNDRMELRKDEVGPSLTRGQVLQNAPKTEAGCVVVPKTVE</sequence>
<dbReference type="Proteomes" id="UP000001551">
    <property type="component" value="Chromosome"/>
</dbReference>
<comment type="catalytic activity">
    <reaction evidence="5 6">
        <text>L-glutamyl-tRNA(Gln) + L-glutamine + ATP + H2O = L-glutaminyl-tRNA(Gln) + L-glutamate + ADP + phosphate + H(+)</text>
        <dbReference type="Rhea" id="RHEA:17521"/>
        <dbReference type="Rhea" id="RHEA-COMP:9681"/>
        <dbReference type="Rhea" id="RHEA-COMP:9684"/>
        <dbReference type="ChEBI" id="CHEBI:15377"/>
        <dbReference type="ChEBI" id="CHEBI:15378"/>
        <dbReference type="ChEBI" id="CHEBI:29985"/>
        <dbReference type="ChEBI" id="CHEBI:30616"/>
        <dbReference type="ChEBI" id="CHEBI:43474"/>
        <dbReference type="ChEBI" id="CHEBI:58359"/>
        <dbReference type="ChEBI" id="CHEBI:78520"/>
        <dbReference type="ChEBI" id="CHEBI:78521"/>
        <dbReference type="ChEBI" id="CHEBI:456216"/>
    </reaction>
</comment>
<evidence type="ECO:0000256" key="5">
    <source>
        <dbReference type="ARBA" id="ARBA00047913"/>
    </source>
</evidence>
<dbReference type="GO" id="GO:0005524">
    <property type="term" value="F:ATP binding"/>
    <property type="evidence" value="ECO:0007669"/>
    <property type="project" value="UniProtKB-KW"/>
</dbReference>
<dbReference type="NCBIfam" id="TIGR00135">
    <property type="entry name" value="gatC"/>
    <property type="match status" value="1"/>
</dbReference>
<reference evidence="7 8" key="1">
    <citation type="submission" date="2010-12" db="EMBL/GenBank/DDBJ databases">
        <title>Complete sequence of Ethanoligenens harbinense YUAN-3.</title>
        <authorList>
            <person name="Lucas S."/>
            <person name="Copeland A."/>
            <person name="Lapidus A."/>
            <person name="Cheng J.-F."/>
            <person name="Bruce D."/>
            <person name="Goodwin L."/>
            <person name="Pitluck S."/>
            <person name="Chertkov O."/>
            <person name="Misra M."/>
            <person name="Detter J.C."/>
            <person name="Han C."/>
            <person name="Tapia R."/>
            <person name="Land M."/>
            <person name="Hauser L."/>
            <person name="Jeffries C."/>
            <person name="Kyrpides N."/>
            <person name="Ivanova N."/>
            <person name="Mikhailova N."/>
            <person name="Wang A."/>
            <person name="Mouttaki H."/>
            <person name="He Z."/>
            <person name="Zhou J."/>
            <person name="Hemme C.L."/>
            <person name="Woyke T."/>
        </authorList>
    </citation>
    <scope>NUCLEOTIDE SEQUENCE [LARGE SCALE GENOMIC DNA]</scope>
    <source>
        <strain evidence="8">DSM 18485 / JCM 12961 / CGMCC 1.5033 / YUAN-3</strain>
    </source>
</reference>
<gene>
    <name evidence="6" type="primary">gatC</name>
    <name evidence="7" type="ordered locus">Ethha_1041</name>
</gene>
<dbReference type="AlphaFoldDB" id="E6U494"/>
<dbReference type="InterPro" id="IPR003837">
    <property type="entry name" value="GatC"/>
</dbReference>
<evidence type="ECO:0000256" key="4">
    <source>
        <dbReference type="ARBA" id="ARBA00047380"/>
    </source>
</evidence>
<dbReference type="SUPFAM" id="SSF141000">
    <property type="entry name" value="Glu-tRNAGln amidotransferase C subunit"/>
    <property type="match status" value="1"/>
</dbReference>
<evidence type="ECO:0000313" key="7">
    <source>
        <dbReference type="EMBL" id="ADU26594.1"/>
    </source>
</evidence>
<evidence type="ECO:0000313" key="8">
    <source>
        <dbReference type="Proteomes" id="UP000001551"/>
    </source>
</evidence>
<dbReference type="GO" id="GO:0050567">
    <property type="term" value="F:glutaminyl-tRNA synthase (glutamine-hydrolyzing) activity"/>
    <property type="evidence" value="ECO:0007669"/>
    <property type="project" value="UniProtKB-UniRule"/>
</dbReference>
<name>E6U494_ETHHY</name>
<accession>E6U494</accession>
<dbReference type="GO" id="GO:0006412">
    <property type="term" value="P:translation"/>
    <property type="evidence" value="ECO:0007669"/>
    <property type="project" value="UniProtKB-UniRule"/>
</dbReference>
<dbReference type="GO" id="GO:0050566">
    <property type="term" value="F:asparaginyl-tRNA synthase (glutamine-hydrolyzing) activity"/>
    <property type="evidence" value="ECO:0007669"/>
    <property type="project" value="RHEA"/>
</dbReference>
<keyword evidence="7" id="KW-0808">Transferase</keyword>
<dbReference type="STRING" id="663278.Ethha_1041"/>
<evidence type="ECO:0000256" key="1">
    <source>
        <dbReference type="ARBA" id="ARBA00010757"/>
    </source>
</evidence>
<dbReference type="InterPro" id="IPR036113">
    <property type="entry name" value="Asp/Glu-ADT_sf_sub_c"/>
</dbReference>
<keyword evidence="6" id="KW-0436">Ligase</keyword>
<organism evidence="7 8">
    <name type="scientific">Ethanoligenens harbinense (strain DSM 18485 / JCM 12961 / CGMCC 1.5033 / YUAN-3)</name>
    <dbReference type="NCBI Taxonomy" id="663278"/>
    <lineage>
        <taxon>Bacteria</taxon>
        <taxon>Bacillati</taxon>
        <taxon>Bacillota</taxon>
        <taxon>Clostridia</taxon>
        <taxon>Eubacteriales</taxon>
        <taxon>Oscillospiraceae</taxon>
        <taxon>Ethanoligenens</taxon>
    </lineage>
</organism>
<keyword evidence="8" id="KW-1185">Reference proteome</keyword>
<proteinExistence type="inferred from homology"/>
<keyword evidence="6" id="KW-0648">Protein biosynthesis</keyword>
<dbReference type="KEGG" id="eha:Ethha_1041"/>
<comment type="subunit">
    <text evidence="2 6">Heterotrimer of A, B and C subunits.</text>
</comment>